<reference evidence="1 2" key="1">
    <citation type="submission" date="2018-03" db="EMBL/GenBank/DDBJ databases">
        <title>The draft genome of Sphingosinicella sp. GL-C-18.</title>
        <authorList>
            <person name="Liu L."/>
            <person name="Li L."/>
            <person name="Liang L."/>
            <person name="Zhang X."/>
            <person name="Wang T."/>
        </authorList>
    </citation>
    <scope>NUCLEOTIDE SEQUENCE [LARGE SCALE GENOMIC DNA]</scope>
    <source>
        <strain evidence="1 2">GL-C-18</strain>
    </source>
</reference>
<dbReference type="PANTHER" id="PTHR36439">
    <property type="entry name" value="BLL4334 PROTEIN"/>
    <property type="match status" value="1"/>
</dbReference>
<gene>
    <name evidence="1" type="ORF">C7I55_07070</name>
</gene>
<sequence>MAKFIALLRGINVGGHRKVPMADLRALAEELGLTAVRTYVASGNLVFAAAGRSEDELESALEEAIAGRFGFAVDVIVRSAEHWAGLAAGNPFPDQSAATPNYVMMTIGKRPATDTDADSIRPRAAADEAVERVGEALWFWFGGGSGRSKLAAAPLKDVWTARNWRTVQTIGTMLEGE</sequence>
<protein>
    <recommendedName>
        <fullName evidence="3">DUF1697 domain-containing protein</fullName>
    </recommendedName>
</protein>
<evidence type="ECO:0000313" key="1">
    <source>
        <dbReference type="EMBL" id="PSJ42010.1"/>
    </source>
</evidence>
<dbReference type="RefSeq" id="WP_106512176.1">
    <property type="nucleotide sequence ID" value="NZ_PXYI01000002.1"/>
</dbReference>
<dbReference type="Gene3D" id="3.30.70.1280">
    <property type="entry name" value="SP0830-like domains"/>
    <property type="match status" value="1"/>
</dbReference>
<dbReference type="PIRSF" id="PIRSF008502">
    <property type="entry name" value="UCP008502"/>
    <property type="match status" value="1"/>
</dbReference>
<comment type="caution">
    <text evidence="1">The sequence shown here is derived from an EMBL/GenBank/DDBJ whole genome shotgun (WGS) entry which is preliminary data.</text>
</comment>
<dbReference type="Proteomes" id="UP000241167">
    <property type="component" value="Unassembled WGS sequence"/>
</dbReference>
<proteinExistence type="predicted"/>
<dbReference type="PANTHER" id="PTHR36439:SF1">
    <property type="entry name" value="DUF1697 DOMAIN-CONTAINING PROTEIN"/>
    <property type="match status" value="1"/>
</dbReference>
<evidence type="ECO:0000313" key="2">
    <source>
        <dbReference type="Proteomes" id="UP000241167"/>
    </source>
</evidence>
<dbReference type="Pfam" id="PF08002">
    <property type="entry name" value="DUF1697"/>
    <property type="match status" value="1"/>
</dbReference>
<name>A0A2P7QVP5_9SPHN</name>
<organism evidence="1 2">
    <name type="scientific">Allosphingosinicella deserti</name>
    <dbReference type="NCBI Taxonomy" id="2116704"/>
    <lineage>
        <taxon>Bacteria</taxon>
        <taxon>Pseudomonadati</taxon>
        <taxon>Pseudomonadota</taxon>
        <taxon>Alphaproteobacteria</taxon>
        <taxon>Sphingomonadales</taxon>
        <taxon>Sphingomonadaceae</taxon>
        <taxon>Allosphingosinicella</taxon>
    </lineage>
</organism>
<dbReference type="EMBL" id="PXYI01000002">
    <property type="protein sequence ID" value="PSJ42010.1"/>
    <property type="molecule type" value="Genomic_DNA"/>
</dbReference>
<dbReference type="AlphaFoldDB" id="A0A2P7QVP5"/>
<evidence type="ECO:0008006" key="3">
    <source>
        <dbReference type="Google" id="ProtNLM"/>
    </source>
</evidence>
<dbReference type="OrthoDB" id="9806494at2"/>
<accession>A0A2P7QVP5</accession>
<dbReference type="SUPFAM" id="SSF160379">
    <property type="entry name" value="SP0830-like"/>
    <property type="match status" value="1"/>
</dbReference>
<keyword evidence="2" id="KW-1185">Reference proteome</keyword>
<dbReference type="InterPro" id="IPR012545">
    <property type="entry name" value="DUF1697"/>
</dbReference>